<evidence type="ECO:0000256" key="1">
    <source>
        <dbReference type="SAM" id="Phobius"/>
    </source>
</evidence>
<dbReference type="FunFam" id="3.30.700.10:FF:000002">
    <property type="entry name" value="Type 4 fimbrial biogenesis protein PilE"/>
    <property type="match status" value="1"/>
</dbReference>
<dbReference type="PANTHER" id="PTHR30093">
    <property type="entry name" value="GENERAL SECRETION PATHWAY PROTEIN G"/>
    <property type="match status" value="1"/>
</dbReference>
<dbReference type="Proteomes" id="UP000198145">
    <property type="component" value="Unassembled WGS sequence"/>
</dbReference>
<dbReference type="RefSeq" id="WP_088421664.1">
    <property type="nucleotide sequence ID" value="NZ_NJBA01000014.1"/>
</dbReference>
<dbReference type="AlphaFoldDB" id="A0A246F3I7"/>
<organism evidence="2 3">
    <name type="scientific">Pseudomonas nitroreducens</name>
    <dbReference type="NCBI Taxonomy" id="46680"/>
    <lineage>
        <taxon>Bacteria</taxon>
        <taxon>Pseudomonadati</taxon>
        <taxon>Pseudomonadota</taxon>
        <taxon>Gammaproteobacteria</taxon>
        <taxon>Pseudomonadales</taxon>
        <taxon>Pseudomonadaceae</taxon>
        <taxon>Pseudomonas</taxon>
    </lineage>
</organism>
<keyword evidence="1" id="KW-0472">Membrane</keyword>
<dbReference type="InterPro" id="IPR012902">
    <property type="entry name" value="N_methyl_site"/>
</dbReference>
<dbReference type="NCBIfam" id="TIGR02532">
    <property type="entry name" value="IV_pilin_GFxxxE"/>
    <property type="match status" value="1"/>
</dbReference>
<dbReference type="SUPFAM" id="SSF54523">
    <property type="entry name" value="Pili subunits"/>
    <property type="match status" value="1"/>
</dbReference>
<keyword evidence="1" id="KW-0812">Transmembrane</keyword>
<dbReference type="Pfam" id="PF07963">
    <property type="entry name" value="N_methyl"/>
    <property type="match status" value="1"/>
</dbReference>
<dbReference type="EMBL" id="NJBA01000014">
    <property type="protein sequence ID" value="OWP47556.1"/>
    <property type="molecule type" value="Genomic_DNA"/>
</dbReference>
<name>A0A246F3I7_PSENT</name>
<proteinExistence type="predicted"/>
<protein>
    <submittedName>
        <fullName evidence="2">Pilus assembly protein PilE</fullName>
    </submittedName>
</protein>
<keyword evidence="1" id="KW-1133">Transmembrane helix</keyword>
<comment type="caution">
    <text evidence="2">The sequence shown here is derived from an EMBL/GenBank/DDBJ whole genome shotgun (WGS) entry which is preliminary data.</text>
</comment>
<dbReference type="GO" id="GO:0043683">
    <property type="term" value="P:type IV pilus assembly"/>
    <property type="evidence" value="ECO:0007669"/>
    <property type="project" value="InterPro"/>
</dbReference>
<gene>
    <name evidence="2" type="ORF">CEG18_28030</name>
</gene>
<dbReference type="PANTHER" id="PTHR30093:SF47">
    <property type="entry name" value="TYPE IV PILUS NON-CORE MINOR PILIN PILE"/>
    <property type="match status" value="1"/>
</dbReference>
<sequence length="150" mass="15600">MKSHFKASAGFTLMELMIVVAVVGILAGIAYPSYSQYVLRANRSEAQAMLNDAAARQERYYAQNYAYVTSAADLGKLGLRNTSGSGSSTAVTSDNGKYTLSAGTDSSGYLLTATPAGSQTADTTCGNLTLNGAGVKGISNTSTNVNDCWK</sequence>
<evidence type="ECO:0000313" key="2">
    <source>
        <dbReference type="EMBL" id="OWP47556.1"/>
    </source>
</evidence>
<dbReference type="Pfam" id="PF16732">
    <property type="entry name" value="ComP_DUS"/>
    <property type="match status" value="1"/>
</dbReference>
<dbReference type="InterPro" id="IPR031982">
    <property type="entry name" value="PilE-like"/>
</dbReference>
<dbReference type="Gene3D" id="3.30.700.10">
    <property type="entry name" value="Glycoprotein, Type 4 Pilin"/>
    <property type="match status" value="1"/>
</dbReference>
<accession>A0A246F3I7</accession>
<evidence type="ECO:0000313" key="3">
    <source>
        <dbReference type="Proteomes" id="UP000198145"/>
    </source>
</evidence>
<dbReference type="InterPro" id="IPR045584">
    <property type="entry name" value="Pilin-like"/>
</dbReference>
<feature type="transmembrane region" description="Helical" evidence="1">
    <location>
        <begin position="12"/>
        <end position="34"/>
    </location>
</feature>
<reference evidence="2 3" key="1">
    <citation type="submission" date="2017-06" db="EMBL/GenBank/DDBJ databases">
        <title>Draft genome of Pseudomonas nitroreducens DF05.</title>
        <authorList>
            <person name="Iyer R."/>
        </authorList>
    </citation>
    <scope>NUCLEOTIDE SEQUENCE [LARGE SCALE GENOMIC DNA]</scope>
    <source>
        <strain evidence="2 3">DF05</strain>
    </source>
</reference>